<keyword evidence="8" id="KW-0460">Magnesium</keyword>
<evidence type="ECO:0000256" key="9">
    <source>
        <dbReference type="ARBA" id="ARBA00038276"/>
    </source>
</evidence>
<dbReference type="InterPro" id="IPR052038">
    <property type="entry name" value="Type-VII_TA_antitoxin"/>
</dbReference>
<dbReference type="GO" id="GO:0016779">
    <property type="term" value="F:nucleotidyltransferase activity"/>
    <property type="evidence" value="ECO:0007669"/>
    <property type="project" value="UniProtKB-KW"/>
</dbReference>
<dbReference type="RefSeq" id="WP_093347727.1">
    <property type="nucleotide sequence ID" value="NZ_FOUY01000023.1"/>
</dbReference>
<dbReference type="EMBL" id="FOUY01000023">
    <property type="protein sequence ID" value="SFN88201.1"/>
    <property type="molecule type" value="Genomic_DNA"/>
</dbReference>
<gene>
    <name evidence="11" type="ORF">SAMN05216207_102380</name>
</gene>
<evidence type="ECO:0000313" key="11">
    <source>
        <dbReference type="EMBL" id="SFN88201.1"/>
    </source>
</evidence>
<dbReference type="GO" id="GO:0005524">
    <property type="term" value="F:ATP binding"/>
    <property type="evidence" value="ECO:0007669"/>
    <property type="project" value="UniProtKB-KW"/>
</dbReference>
<dbReference type="PANTHER" id="PTHR33571">
    <property type="entry name" value="SSL8005 PROTEIN"/>
    <property type="match status" value="1"/>
</dbReference>
<keyword evidence="4" id="KW-0548">Nucleotidyltransferase</keyword>
<evidence type="ECO:0000313" key="12">
    <source>
        <dbReference type="Proteomes" id="UP000199614"/>
    </source>
</evidence>
<name>A0A1I5CNI8_PSUAM</name>
<comment type="similarity">
    <text evidence="9">Belongs to the MntA antitoxin family.</text>
</comment>
<keyword evidence="7" id="KW-0067">ATP-binding</keyword>
<dbReference type="Proteomes" id="UP000199614">
    <property type="component" value="Unassembled WGS sequence"/>
</dbReference>
<evidence type="ECO:0000256" key="2">
    <source>
        <dbReference type="ARBA" id="ARBA00022649"/>
    </source>
</evidence>
<dbReference type="STRING" id="260086.SAMN05216207_102380"/>
<evidence type="ECO:0000256" key="4">
    <source>
        <dbReference type="ARBA" id="ARBA00022695"/>
    </source>
</evidence>
<dbReference type="InterPro" id="IPR043519">
    <property type="entry name" value="NT_sf"/>
</dbReference>
<proteinExistence type="inferred from homology"/>
<organism evidence="11 12">
    <name type="scientific">Pseudonocardia ammonioxydans</name>
    <dbReference type="NCBI Taxonomy" id="260086"/>
    <lineage>
        <taxon>Bacteria</taxon>
        <taxon>Bacillati</taxon>
        <taxon>Actinomycetota</taxon>
        <taxon>Actinomycetes</taxon>
        <taxon>Pseudonocardiales</taxon>
        <taxon>Pseudonocardiaceae</taxon>
        <taxon>Pseudonocardia</taxon>
    </lineage>
</organism>
<comment type="cofactor">
    <cofactor evidence="1">
        <name>Mg(2+)</name>
        <dbReference type="ChEBI" id="CHEBI:18420"/>
    </cofactor>
</comment>
<reference evidence="11 12" key="1">
    <citation type="submission" date="2016-10" db="EMBL/GenBank/DDBJ databases">
        <authorList>
            <person name="de Groot N.N."/>
        </authorList>
    </citation>
    <scope>NUCLEOTIDE SEQUENCE [LARGE SCALE GENOMIC DNA]</scope>
    <source>
        <strain evidence="11 12">CGMCC 4.1877</strain>
    </source>
</reference>
<evidence type="ECO:0000256" key="8">
    <source>
        <dbReference type="ARBA" id="ARBA00022842"/>
    </source>
</evidence>
<feature type="domain" description="Polymerase nucleotidyl transferase" evidence="10">
    <location>
        <begin position="13"/>
        <end position="89"/>
    </location>
</feature>
<protein>
    <recommendedName>
        <fullName evidence="10">Polymerase nucleotidyl transferase domain-containing protein</fullName>
    </recommendedName>
</protein>
<dbReference type="SUPFAM" id="SSF81301">
    <property type="entry name" value="Nucleotidyltransferase"/>
    <property type="match status" value="1"/>
</dbReference>
<dbReference type="GO" id="GO:0046872">
    <property type="term" value="F:metal ion binding"/>
    <property type="evidence" value="ECO:0007669"/>
    <property type="project" value="UniProtKB-KW"/>
</dbReference>
<evidence type="ECO:0000256" key="7">
    <source>
        <dbReference type="ARBA" id="ARBA00022840"/>
    </source>
</evidence>
<sequence length="101" mass="11243">MHPSIERVRPDIEALCARLGVERLELFGSATGPGFDPARSDVDVVVELGRRTSDRFGAYFDLKDGLEQLLGRPVDLVIDDAVVNPYVRRAMDRQRVALYAA</sequence>
<evidence type="ECO:0000256" key="3">
    <source>
        <dbReference type="ARBA" id="ARBA00022679"/>
    </source>
</evidence>
<evidence type="ECO:0000256" key="6">
    <source>
        <dbReference type="ARBA" id="ARBA00022741"/>
    </source>
</evidence>
<keyword evidence="2" id="KW-1277">Toxin-antitoxin system</keyword>
<keyword evidence="6" id="KW-0547">Nucleotide-binding</keyword>
<dbReference type="InterPro" id="IPR002934">
    <property type="entry name" value="Polymerase_NTP_transf_dom"/>
</dbReference>
<accession>A0A1I5CNI8</accession>
<evidence type="ECO:0000256" key="5">
    <source>
        <dbReference type="ARBA" id="ARBA00022723"/>
    </source>
</evidence>
<dbReference type="AlphaFoldDB" id="A0A1I5CNI8"/>
<keyword evidence="5" id="KW-0479">Metal-binding</keyword>
<evidence type="ECO:0000259" key="10">
    <source>
        <dbReference type="Pfam" id="PF01909"/>
    </source>
</evidence>
<dbReference type="CDD" id="cd05403">
    <property type="entry name" value="NT_KNTase_like"/>
    <property type="match status" value="1"/>
</dbReference>
<dbReference type="Gene3D" id="3.30.460.10">
    <property type="entry name" value="Beta Polymerase, domain 2"/>
    <property type="match status" value="1"/>
</dbReference>
<keyword evidence="3" id="KW-0808">Transferase</keyword>
<dbReference type="Pfam" id="PF01909">
    <property type="entry name" value="NTP_transf_2"/>
    <property type="match status" value="1"/>
</dbReference>
<dbReference type="PANTHER" id="PTHR33571:SF12">
    <property type="entry name" value="BSL3053 PROTEIN"/>
    <property type="match status" value="1"/>
</dbReference>
<keyword evidence="12" id="KW-1185">Reference proteome</keyword>
<dbReference type="OrthoDB" id="9803128at2"/>
<evidence type="ECO:0000256" key="1">
    <source>
        <dbReference type="ARBA" id="ARBA00001946"/>
    </source>
</evidence>